<proteinExistence type="predicted"/>
<protein>
    <submittedName>
        <fullName evidence="2">Uncharacterized protein</fullName>
    </submittedName>
</protein>
<keyword evidence="3" id="KW-1185">Reference proteome</keyword>
<dbReference type="Proteomes" id="UP000627781">
    <property type="component" value="Unassembled WGS sequence"/>
</dbReference>
<evidence type="ECO:0000313" key="2">
    <source>
        <dbReference type="EMBL" id="MBD7912038.1"/>
    </source>
</evidence>
<gene>
    <name evidence="2" type="ORF">H9661_11780</name>
</gene>
<sequence length="112" mass="12597">MKKFAVLCLAFLFLSFNILGVKTLAVSQTNVLKQGVYTVSDLNPSEGNLYDIVNVSQIENAYILIFDENFVIMQSLRLPISVKSFNLIPLKPNYQLVVLGKSEIYISPRPVK</sequence>
<dbReference type="RefSeq" id="WP_143318457.1">
    <property type="nucleotide sequence ID" value="NZ_JACSRA010000018.1"/>
</dbReference>
<reference evidence="2 3" key="1">
    <citation type="submission" date="2020-08" db="EMBL/GenBank/DDBJ databases">
        <title>A Genomic Blueprint of the Chicken Gut Microbiome.</title>
        <authorList>
            <person name="Gilroy R."/>
            <person name="Ravi A."/>
            <person name="Getino M."/>
            <person name="Pursley I."/>
            <person name="Horton D.L."/>
            <person name="Alikhan N.-F."/>
            <person name="Baker D."/>
            <person name="Gharbi K."/>
            <person name="Hall N."/>
            <person name="Watson M."/>
            <person name="Adriaenssens E.M."/>
            <person name="Foster-Nyarko E."/>
            <person name="Jarju S."/>
            <person name="Secka A."/>
            <person name="Antonio M."/>
            <person name="Oren A."/>
            <person name="Chaudhuri R."/>
            <person name="La Ragione R.M."/>
            <person name="Hildebrand F."/>
            <person name="Pallen M.J."/>
        </authorList>
    </citation>
    <scope>NUCLEOTIDE SEQUENCE [LARGE SCALE GENOMIC DNA]</scope>
    <source>
        <strain evidence="2 3">Sa3CVN1</strain>
    </source>
</reference>
<comment type="caution">
    <text evidence="2">The sequence shown here is derived from an EMBL/GenBank/DDBJ whole genome shotgun (WGS) entry which is preliminary data.</text>
</comment>
<name>A0ABR8PV77_9CLOT</name>
<keyword evidence="1" id="KW-0732">Signal</keyword>
<accession>A0ABR8PV77</accession>
<evidence type="ECO:0000256" key="1">
    <source>
        <dbReference type="SAM" id="SignalP"/>
    </source>
</evidence>
<dbReference type="EMBL" id="JACSRA010000018">
    <property type="protein sequence ID" value="MBD7912038.1"/>
    <property type="molecule type" value="Genomic_DNA"/>
</dbReference>
<feature type="chain" id="PRO_5045873048" evidence="1">
    <location>
        <begin position="21"/>
        <end position="112"/>
    </location>
</feature>
<evidence type="ECO:0000313" key="3">
    <source>
        <dbReference type="Proteomes" id="UP000627781"/>
    </source>
</evidence>
<organism evidence="2 3">
    <name type="scientific">Clostridium cibarium</name>
    <dbReference type="NCBI Taxonomy" id="2762247"/>
    <lineage>
        <taxon>Bacteria</taxon>
        <taxon>Bacillati</taxon>
        <taxon>Bacillota</taxon>
        <taxon>Clostridia</taxon>
        <taxon>Eubacteriales</taxon>
        <taxon>Clostridiaceae</taxon>
        <taxon>Clostridium</taxon>
    </lineage>
</organism>
<feature type="signal peptide" evidence="1">
    <location>
        <begin position="1"/>
        <end position="20"/>
    </location>
</feature>